<dbReference type="OrthoDB" id="2507171at2759"/>
<protein>
    <submittedName>
        <fullName evidence="1">Uncharacterized protein</fullName>
    </submittedName>
</protein>
<dbReference type="Proteomes" id="UP000765509">
    <property type="component" value="Unassembled WGS sequence"/>
</dbReference>
<evidence type="ECO:0000313" key="2">
    <source>
        <dbReference type="Proteomes" id="UP000765509"/>
    </source>
</evidence>
<organism evidence="1 2">
    <name type="scientific">Austropuccinia psidii MF-1</name>
    <dbReference type="NCBI Taxonomy" id="1389203"/>
    <lineage>
        <taxon>Eukaryota</taxon>
        <taxon>Fungi</taxon>
        <taxon>Dikarya</taxon>
        <taxon>Basidiomycota</taxon>
        <taxon>Pucciniomycotina</taxon>
        <taxon>Pucciniomycetes</taxon>
        <taxon>Pucciniales</taxon>
        <taxon>Sphaerophragmiaceae</taxon>
        <taxon>Austropuccinia</taxon>
    </lineage>
</organism>
<sequence>MLRWKIAIQEYRGNMSIVHKDGNIDKNVDGLRRWPLPNNIYNPAYVPEEASPQILIEGISVTDLNTTLFEEVGNSYTQDKNWSILCQLISKCHRVSYGSKSGLALRNQELTWRAPKDIRNNND</sequence>
<comment type="caution">
    <text evidence="1">The sequence shown here is derived from an EMBL/GenBank/DDBJ whole genome shotgun (WGS) entry which is preliminary data.</text>
</comment>
<keyword evidence="2" id="KW-1185">Reference proteome</keyword>
<proteinExistence type="predicted"/>
<accession>A0A9Q3D4I3</accession>
<evidence type="ECO:0000313" key="1">
    <source>
        <dbReference type="EMBL" id="MBW0496771.1"/>
    </source>
</evidence>
<reference evidence="1" key="1">
    <citation type="submission" date="2021-03" db="EMBL/GenBank/DDBJ databases">
        <title>Draft genome sequence of rust myrtle Austropuccinia psidii MF-1, a brazilian biotype.</title>
        <authorList>
            <person name="Quecine M.C."/>
            <person name="Pachon D.M.R."/>
            <person name="Bonatelli M.L."/>
            <person name="Correr F.H."/>
            <person name="Franceschini L.M."/>
            <person name="Leite T.F."/>
            <person name="Margarido G.R.A."/>
            <person name="Almeida C.A."/>
            <person name="Ferrarezi J.A."/>
            <person name="Labate C.A."/>
        </authorList>
    </citation>
    <scope>NUCLEOTIDE SEQUENCE</scope>
    <source>
        <strain evidence="1">MF-1</strain>
    </source>
</reference>
<dbReference type="AlphaFoldDB" id="A0A9Q3D4I3"/>
<dbReference type="EMBL" id="AVOT02013819">
    <property type="protein sequence ID" value="MBW0496771.1"/>
    <property type="molecule type" value="Genomic_DNA"/>
</dbReference>
<gene>
    <name evidence="1" type="ORF">O181_036486</name>
</gene>
<name>A0A9Q3D4I3_9BASI</name>